<keyword evidence="2 4" id="KW-0547">Nucleotide-binding</keyword>
<dbReference type="Gene3D" id="1.10.510.10">
    <property type="entry name" value="Transferase(Phosphotransferase) domain 1"/>
    <property type="match status" value="2"/>
</dbReference>
<feature type="binding site" evidence="4">
    <location>
        <position position="255"/>
    </location>
    <ligand>
        <name>ATP</name>
        <dbReference type="ChEBI" id="CHEBI:30616"/>
    </ligand>
</feature>
<comment type="caution">
    <text evidence="7">The sequence shown here is derived from an EMBL/GenBank/DDBJ whole genome shotgun (WGS) entry which is preliminary data.</text>
</comment>
<evidence type="ECO:0000256" key="3">
    <source>
        <dbReference type="ARBA" id="ARBA00022840"/>
    </source>
</evidence>
<dbReference type="InterPro" id="IPR053215">
    <property type="entry name" value="TKL_Ser/Thr_kinase"/>
</dbReference>
<keyword evidence="1" id="KW-0723">Serine/threonine-protein kinase</keyword>
<dbReference type="InterPro" id="IPR001245">
    <property type="entry name" value="Ser-Thr/Tyr_kinase_cat_dom"/>
</dbReference>
<dbReference type="Pfam" id="PF07714">
    <property type="entry name" value="PK_Tyr_Ser-Thr"/>
    <property type="match status" value="1"/>
</dbReference>
<feature type="region of interest" description="Disordered" evidence="5">
    <location>
        <begin position="669"/>
        <end position="726"/>
    </location>
</feature>
<gene>
    <name evidence="7" type="ORF">M9Y10_012222</name>
</gene>
<dbReference type="Proteomes" id="UP001470230">
    <property type="component" value="Unassembled WGS sequence"/>
</dbReference>
<evidence type="ECO:0000259" key="6">
    <source>
        <dbReference type="PROSITE" id="PS50011"/>
    </source>
</evidence>
<name>A0ABR2ICP5_9EUKA</name>
<dbReference type="InterPro" id="IPR000719">
    <property type="entry name" value="Prot_kinase_dom"/>
</dbReference>
<dbReference type="EMBL" id="JAPFFF010000018">
    <property type="protein sequence ID" value="KAK8860557.1"/>
    <property type="molecule type" value="Genomic_DNA"/>
</dbReference>
<keyword evidence="8" id="KW-1185">Reference proteome</keyword>
<keyword evidence="1" id="KW-0808">Transferase</keyword>
<proteinExistence type="predicted"/>
<dbReference type="PROSITE" id="PS00108">
    <property type="entry name" value="PROTEIN_KINASE_ST"/>
    <property type="match status" value="2"/>
</dbReference>
<dbReference type="PANTHER" id="PTHR45756">
    <property type="entry name" value="PALMITOYLTRANSFERASE"/>
    <property type="match status" value="1"/>
</dbReference>
<dbReference type="InterPro" id="IPR017441">
    <property type="entry name" value="Protein_kinase_ATP_BS"/>
</dbReference>
<feature type="domain" description="Protein kinase" evidence="6">
    <location>
        <begin position="226"/>
        <end position="499"/>
    </location>
</feature>
<keyword evidence="3 4" id="KW-0067">ATP-binding</keyword>
<keyword evidence="1" id="KW-0418">Kinase</keyword>
<dbReference type="SUPFAM" id="SSF56112">
    <property type="entry name" value="Protein kinase-like (PK-like)"/>
    <property type="match status" value="2"/>
</dbReference>
<dbReference type="SMART" id="SM00220">
    <property type="entry name" value="S_TKc"/>
    <property type="match status" value="1"/>
</dbReference>
<dbReference type="Pfam" id="PF00069">
    <property type="entry name" value="Pkinase"/>
    <property type="match status" value="1"/>
</dbReference>
<evidence type="ECO:0000256" key="4">
    <source>
        <dbReference type="PROSITE-ProRule" id="PRU10141"/>
    </source>
</evidence>
<feature type="compositionally biased region" description="Acidic residues" evidence="5">
    <location>
        <begin position="670"/>
        <end position="681"/>
    </location>
</feature>
<feature type="compositionally biased region" description="Polar residues" evidence="5">
    <location>
        <begin position="682"/>
        <end position="692"/>
    </location>
</feature>
<dbReference type="PANTHER" id="PTHR45756:SF1">
    <property type="entry name" value="PROTEIN KINASE DOMAIN CONTAINING PROTEIN"/>
    <property type="match status" value="1"/>
</dbReference>
<protein>
    <recommendedName>
        <fullName evidence="6">Protein kinase domain-containing protein</fullName>
    </recommendedName>
</protein>
<evidence type="ECO:0000313" key="7">
    <source>
        <dbReference type="EMBL" id="KAK8860557.1"/>
    </source>
</evidence>
<feature type="compositionally biased region" description="Basic and acidic residues" evidence="5">
    <location>
        <begin position="716"/>
        <end position="726"/>
    </location>
</feature>
<organism evidence="7 8">
    <name type="scientific">Tritrichomonas musculus</name>
    <dbReference type="NCBI Taxonomy" id="1915356"/>
    <lineage>
        <taxon>Eukaryota</taxon>
        <taxon>Metamonada</taxon>
        <taxon>Parabasalia</taxon>
        <taxon>Tritrichomonadida</taxon>
        <taxon>Tritrichomonadidae</taxon>
        <taxon>Tritrichomonas</taxon>
    </lineage>
</organism>
<sequence>MIIYGIASCMSYLHSKGLIHRDLKPENFLLDQLLLPKLANFCYTKNINLNMSKSGNEMIGLPKYFSPEIFEREEYSKASDVYAFSLILYEIVTGIKPFSGKAIYQIMTEVKQGNRPSFDESIPDCYRCLIESCWSQDPSKKPSFDQITKELITNEEFVNDEVEKEVFQQYVKYINEYVAKFEESHEIIQFEDHLSIEKVDLVAIRKEHFKYRRIDSVYQIPNLSFYSKKMKIGEGSFGVIYEVSENSKDCILAAKISKKQLYEMDDDEFLNLQREIEIISQLNNLCILKFHAFSPINFNDENYPVVITEFVPKGSLQDALNKEKNGLSDPNWDATTKMINIYGIAFGISYLHHQDIIHRDLKPDNVLLDELLYPKIADFGLSKKLSNENKEEEQPSAYKLKGTPLYCSPEILTSLNYTKAGDVYAYSFIVYEIVTTETPFQNVNSFTLLKKIIDKERPSFDSSIPACYRTLIEKCWSQNPEDRPSFDEILDDLENNPDFLLEGADEDRYLDYIEDLNENAKFRKDKINQTMQIEEIEKLSEKSGIINKVSDSKRYNSQDELKNDQELLTDEVQDDICNEKMIKRSTDPQTDIKIDEIGDNANNDIKMNKSGDVKIFEEIENDNSEDTTEIDTDTANAAESMRSGLDSVEESPIKIIEDTEEVEHANCAEPGEESFVDEQNDGDGSNLLQDRSASIEEEQPDVNAAVHESELVQQQNEHENNSKQAK</sequence>
<dbReference type="PRINTS" id="PR00109">
    <property type="entry name" value="TYRKINASE"/>
</dbReference>
<accession>A0ABR2ICP5</accession>
<dbReference type="InterPro" id="IPR008271">
    <property type="entry name" value="Ser/Thr_kinase_AS"/>
</dbReference>
<evidence type="ECO:0000256" key="5">
    <source>
        <dbReference type="SAM" id="MobiDB-lite"/>
    </source>
</evidence>
<dbReference type="PROSITE" id="PS50011">
    <property type="entry name" value="PROTEIN_KINASE_DOM"/>
    <property type="match status" value="2"/>
</dbReference>
<dbReference type="PROSITE" id="PS00107">
    <property type="entry name" value="PROTEIN_KINASE_ATP"/>
    <property type="match status" value="1"/>
</dbReference>
<feature type="domain" description="Protein kinase" evidence="6">
    <location>
        <begin position="1"/>
        <end position="158"/>
    </location>
</feature>
<evidence type="ECO:0000313" key="8">
    <source>
        <dbReference type="Proteomes" id="UP001470230"/>
    </source>
</evidence>
<evidence type="ECO:0000256" key="1">
    <source>
        <dbReference type="ARBA" id="ARBA00022527"/>
    </source>
</evidence>
<reference evidence="7 8" key="1">
    <citation type="submission" date="2024-04" db="EMBL/GenBank/DDBJ databases">
        <title>Tritrichomonas musculus Genome.</title>
        <authorList>
            <person name="Alves-Ferreira E."/>
            <person name="Grigg M."/>
            <person name="Lorenzi H."/>
            <person name="Galac M."/>
        </authorList>
    </citation>
    <scope>NUCLEOTIDE SEQUENCE [LARGE SCALE GENOMIC DNA]</scope>
    <source>
        <strain evidence="7 8">EAF2021</strain>
    </source>
</reference>
<dbReference type="InterPro" id="IPR011009">
    <property type="entry name" value="Kinase-like_dom_sf"/>
</dbReference>
<evidence type="ECO:0000256" key="2">
    <source>
        <dbReference type="ARBA" id="ARBA00022741"/>
    </source>
</evidence>